<dbReference type="Proteomes" id="UP000501676">
    <property type="component" value="Chromosome"/>
</dbReference>
<accession>A0A6G7BA23</accession>
<gene>
    <name evidence="1" type="ORF">G6Z83_06445</name>
</gene>
<dbReference type="EMBL" id="CP049228">
    <property type="protein sequence ID" value="QIH24307.1"/>
    <property type="molecule type" value="Genomic_DNA"/>
</dbReference>
<dbReference type="Gene3D" id="3.60.21.10">
    <property type="match status" value="1"/>
</dbReference>
<dbReference type="SUPFAM" id="SSF56300">
    <property type="entry name" value="Metallo-dependent phosphatases"/>
    <property type="match status" value="1"/>
</dbReference>
<evidence type="ECO:0000313" key="2">
    <source>
        <dbReference type="Proteomes" id="UP000501676"/>
    </source>
</evidence>
<protein>
    <submittedName>
        <fullName evidence="1">Serine/threonine protein phosphatase</fullName>
    </submittedName>
</protein>
<name>A0A6G7BA23_9LACO</name>
<dbReference type="AlphaFoldDB" id="A0A6G7BA23"/>
<dbReference type="RefSeq" id="WP_006733653.1">
    <property type="nucleotide sequence ID" value="NZ_CP049228.1"/>
</dbReference>
<reference evidence="1 2" key="1">
    <citation type="submission" date="2020-02" db="EMBL/GenBank/DDBJ databases">
        <title>Complete genome sequences of six Lactobacillus iners strains isolated from the human vagina.</title>
        <authorList>
            <person name="France M.T."/>
            <person name="Rutt L."/>
            <person name="Narina S."/>
            <person name="Arbaugh S."/>
            <person name="Humphrys M.S."/>
            <person name="Ma B."/>
            <person name="Hayward M.R."/>
            <person name="Relman D."/>
            <person name="Kwon D.S."/>
            <person name="Ravel J."/>
        </authorList>
    </citation>
    <scope>NUCLEOTIDE SEQUENCE [LARGE SCALE GENOMIC DNA]</scope>
    <source>
        <strain evidence="1 2">C0210C1</strain>
    </source>
</reference>
<evidence type="ECO:0000313" key="1">
    <source>
        <dbReference type="EMBL" id="QIH24307.1"/>
    </source>
</evidence>
<organism evidence="1 2">
    <name type="scientific">Lactobacillus iners</name>
    <dbReference type="NCBI Taxonomy" id="147802"/>
    <lineage>
        <taxon>Bacteria</taxon>
        <taxon>Bacillati</taxon>
        <taxon>Bacillota</taxon>
        <taxon>Bacilli</taxon>
        <taxon>Lactobacillales</taxon>
        <taxon>Lactobacillaceae</taxon>
        <taxon>Lactobacillus</taxon>
    </lineage>
</organism>
<dbReference type="InterPro" id="IPR029052">
    <property type="entry name" value="Metallo-depent_PP-like"/>
</dbReference>
<sequence>MNMFRNISKALENIVKKNRAEENNITNNSIFDVMQHYTQVGEYSVGAPEGTPGDKDFDLIVYKNDNGILYQALRPKKAENLAPLFVRKFEPRLNRFRAFQNKKNGRRFIVEEHLDEFINYVKNYTRTNTNSINIGIITDTHQKDVDSLTSYGRLGLLHLKEFNYLEERGFLKLKVHLGDWIDGSDPGLVDEQELINLRNCFSSKRIDYALIKGNHDENDKFDALHEMLPSFPEREFEDIMWTNMYRQHNIHYISRQHGVAYFDYGDLRIIMINTSDVPYILDNNGKKKYNTQHTLAIREDQVQEIIEILEKSVNKQIIFMGHAVPIDRKGMNSLKYNGRSLHELMVAFNQREKGYLNSHDVPLEYTLTNKFDFSNVVKGKIIAYFAGHAHAEDQYRINSIQYITFNCSALVSLSDSNKYNQRYNRQVDQRTEYAGYVVNVDLDKKLLQVFGYGAASKRRVYRI</sequence>
<proteinExistence type="predicted"/>